<dbReference type="EMBL" id="FTPU01000013">
    <property type="protein sequence ID" value="SIT96810.1"/>
    <property type="molecule type" value="Genomic_DNA"/>
</dbReference>
<reference evidence="2" key="1">
    <citation type="submission" date="2016-10" db="EMBL/GenBank/DDBJ databases">
        <authorList>
            <person name="Varghese N."/>
            <person name="Submissions S."/>
        </authorList>
    </citation>
    <scope>NUCLEOTIDE SEQUENCE [LARGE SCALE GENOMIC DNA]</scope>
    <source>
        <strain evidence="2">DSM 19482</strain>
    </source>
</reference>
<gene>
    <name evidence="1" type="ORF">SAMN05660493_01505</name>
</gene>
<evidence type="ECO:0000313" key="2">
    <source>
        <dbReference type="Proteomes" id="UP000187261"/>
    </source>
</evidence>
<dbReference type="STRING" id="1121284.SAMN05660493_01505"/>
<organism evidence="1 2">
    <name type="scientific">Epilithonimonas bovis DSM 19482</name>
    <dbReference type="NCBI Taxonomy" id="1121284"/>
    <lineage>
        <taxon>Bacteria</taxon>
        <taxon>Pseudomonadati</taxon>
        <taxon>Bacteroidota</taxon>
        <taxon>Flavobacteriia</taxon>
        <taxon>Flavobacteriales</taxon>
        <taxon>Weeksellaceae</taxon>
        <taxon>Chryseobacterium group</taxon>
        <taxon>Epilithonimonas</taxon>
    </lineage>
</organism>
<accession>A0A1U7PY89</accession>
<proteinExistence type="predicted"/>
<protein>
    <submittedName>
        <fullName evidence="1">Uncharacterized protein</fullName>
    </submittedName>
</protein>
<evidence type="ECO:0000313" key="1">
    <source>
        <dbReference type="EMBL" id="SIT96810.1"/>
    </source>
</evidence>
<dbReference type="AlphaFoldDB" id="A0A1U7PY89"/>
<dbReference type="RefSeq" id="WP_076783012.1">
    <property type="nucleotide sequence ID" value="NZ_FTPU01000013.1"/>
</dbReference>
<dbReference type="OrthoDB" id="1275016at2"/>
<keyword evidence="2" id="KW-1185">Reference proteome</keyword>
<sequence>MTLKEFLEENPIIKNAVLARSMYPNNKSAHTKLANKLAENKSGTGKQRVTDTDEALAKEELEKLIHRIVAFINQ</sequence>
<name>A0A1U7PY89_9FLAO</name>
<dbReference type="Proteomes" id="UP000187261">
    <property type="component" value="Unassembled WGS sequence"/>
</dbReference>